<feature type="domain" description="Transcription initiation factor TFIID subunit 2 TPR repeats" evidence="2">
    <location>
        <begin position="23"/>
        <end position="219"/>
    </location>
</feature>
<gene>
    <name evidence="4" type="primary">LOC106476368</name>
</gene>
<dbReference type="GeneID" id="106476368"/>
<dbReference type="InterPro" id="IPR037813">
    <property type="entry name" value="TAF2"/>
</dbReference>
<name>A0ABM1C191_LIMPO</name>
<organism evidence="3 4">
    <name type="scientific">Limulus polyphemus</name>
    <name type="common">Atlantic horseshoe crab</name>
    <dbReference type="NCBI Taxonomy" id="6850"/>
    <lineage>
        <taxon>Eukaryota</taxon>
        <taxon>Metazoa</taxon>
        <taxon>Ecdysozoa</taxon>
        <taxon>Arthropoda</taxon>
        <taxon>Chelicerata</taxon>
        <taxon>Merostomata</taxon>
        <taxon>Xiphosura</taxon>
        <taxon>Limulidae</taxon>
        <taxon>Limulus</taxon>
    </lineage>
</organism>
<sequence>MFVLMSQGIYITSVLVSQGTYNVCIDASRQPVSADSLSSNTKKILEEITRCLNLEKLLPCYKYTITVSCLKAIRRLQKMGHLPSHSLIFREYAAYGQFIDVRMAALEALVDFIKVLGKQEDLNFLLDMAESDPVPFIKLYIFRLLTENPPFKKGDQNPLNTEELVETLWKLMNSGSSHDSQLRCAIVDLYYVLYGRTRPTSLPIPELAVVLNLKEKKARLNSSVSPEDDVIKTETTENLVGSVLSDENLCKNNSSPEDLLQTNIGEKRKASSPLVLIEDHPEMESLNASIKAEPVNLNEDILKVKVKEEGTTPESSSIVTSTTSAPVVVSSVNTFVPVSSVQADLINSTGSLDSASAAHSTATAFHSADMFSDDSQSKSLPGLTGSTGLQPTGFDSSMFSKTSPEPRSLSEAVEVKNETSESSKTHKDKKKKKKKNKHKHKHKHKHDKPEKDRLDKERFYSSGGSTNQSPATFSGGSPHL</sequence>
<feature type="compositionally biased region" description="Polar residues" evidence="1">
    <location>
        <begin position="462"/>
        <end position="480"/>
    </location>
</feature>
<evidence type="ECO:0000313" key="4">
    <source>
        <dbReference type="RefSeq" id="XP_013792482.2"/>
    </source>
</evidence>
<keyword evidence="3" id="KW-1185">Reference proteome</keyword>
<dbReference type="InterPro" id="IPR057991">
    <property type="entry name" value="TPR_TAF2_C"/>
</dbReference>
<feature type="region of interest" description="Disordered" evidence="1">
    <location>
        <begin position="372"/>
        <end position="480"/>
    </location>
</feature>
<feature type="compositionally biased region" description="Basic residues" evidence="1">
    <location>
        <begin position="426"/>
        <end position="446"/>
    </location>
</feature>
<dbReference type="RefSeq" id="XP_013792482.2">
    <property type="nucleotide sequence ID" value="XM_013937028.2"/>
</dbReference>
<dbReference type="PANTHER" id="PTHR15137:SF9">
    <property type="entry name" value="TRANSCRIPTION INITIATION FACTOR TFIID SUBUNIT 2"/>
    <property type="match status" value="1"/>
</dbReference>
<accession>A0ABM1C191</accession>
<protein>
    <submittedName>
        <fullName evidence="4">Transcription initiation factor TFIID subunit 2-like isoform X1</fullName>
    </submittedName>
</protein>
<reference evidence="4" key="1">
    <citation type="submission" date="2025-08" db="UniProtKB">
        <authorList>
            <consortium name="RefSeq"/>
        </authorList>
    </citation>
    <scope>IDENTIFICATION</scope>
    <source>
        <tissue evidence="4">Muscle</tissue>
    </source>
</reference>
<evidence type="ECO:0000256" key="1">
    <source>
        <dbReference type="SAM" id="MobiDB-lite"/>
    </source>
</evidence>
<proteinExistence type="predicted"/>
<feature type="compositionally biased region" description="Polar residues" evidence="1">
    <location>
        <begin position="373"/>
        <end position="405"/>
    </location>
</feature>
<dbReference type="Proteomes" id="UP000694941">
    <property type="component" value="Unplaced"/>
</dbReference>
<feature type="compositionally biased region" description="Basic and acidic residues" evidence="1">
    <location>
        <begin position="413"/>
        <end position="425"/>
    </location>
</feature>
<dbReference type="PANTHER" id="PTHR15137">
    <property type="entry name" value="TRANSCRIPTION INITIATION FACTOR TFIID"/>
    <property type="match status" value="1"/>
</dbReference>
<evidence type="ECO:0000259" key="2">
    <source>
        <dbReference type="Pfam" id="PF25577"/>
    </source>
</evidence>
<dbReference type="Pfam" id="PF25577">
    <property type="entry name" value="TPR_TAF2_C"/>
    <property type="match status" value="1"/>
</dbReference>
<feature type="compositionally biased region" description="Basic and acidic residues" evidence="1">
    <location>
        <begin position="447"/>
        <end position="459"/>
    </location>
</feature>
<evidence type="ECO:0000313" key="3">
    <source>
        <dbReference type="Proteomes" id="UP000694941"/>
    </source>
</evidence>